<keyword evidence="4" id="KW-0132">Cell division</keyword>
<evidence type="ECO:0000256" key="7">
    <source>
        <dbReference type="ARBA" id="ARBA00024889"/>
    </source>
</evidence>
<dbReference type="Proteomes" id="UP000288859">
    <property type="component" value="Unassembled WGS sequence"/>
</dbReference>
<dbReference type="InterPro" id="IPR024395">
    <property type="entry name" value="CLASP_N_dom"/>
</dbReference>
<gene>
    <name evidence="10" type="ORF">B0A52_05997</name>
</gene>
<dbReference type="VEuPathDB" id="FungiDB:PV10_01329"/>
<dbReference type="EMBL" id="NAJM01000020">
    <property type="protein sequence ID" value="RVX70841.1"/>
    <property type="molecule type" value="Genomic_DNA"/>
</dbReference>
<sequence length="989" mass="110406">MGMFNKLDNFFPTAGKSIYLFIIGCRAKMTGQSYNDVLTFLHVELSQAETEESWKRRHDLLGKLSEILEKRIEGSTLPRDFVERCKGILPDIVKAAGSERTTLSSQACKTIINIVKNLETHIQSQLDIILPDLITLCGSTKNINQKNANEAILAICKHAGYSHRLFYHTCAAFKDKRIPPRTYAPDWLRLLLENYRNQMDQDKDGELARKAIYEGLRDSQPKVRENTRAAYWQYQKYDVQGARMIIGGLGTHAANALRDDPNNPDKPSKPAKIPSRPGSALAQIRAQNKQRMQQQQGAHQQNPQPQSLTRGTTPASVRPDDFAFGSLKDLDHLTEKDKAMIAKQASTMTAPRPKDKTHTPHHSESSTSSRQGASTQSRHQKAASRDNKIDAKDIKTSSPQVEAKSLMSAPIRRGRIVATPIAPAGSSRPGSRGEAVKKPSETKETSSGRQTPVHQLDKDAPSSVPSHHRKTASRQEAIMAEERGTTRAADVRSTKKTERHSPVIVEAPLLLSNIVPANGKKTDRQPPVIVEDHSASAPTTNKVSNEIDQNGTQSAPAATLQLRPVRPLAPENLASLPAERLADRAATRQHVPEGKENDVVKPRSKKSPSRSPQRSPRRRNSISSAKRSLATAIEHLRRRNLDALGYRRLRKLIETHPHVLITRQTQHDELFELLVQNIGCFDELVESRDRRTVNINHPVYNRHTMLIIIIELFRQYPQWPEPQPGMTLCALLIARCNHSSGYAAVLQTIDDSAYILCTSSQNPLSTIDAVLDTLEQIEYIITNNDPIITPSSTKSVFINSLQSFISDFAPERPRFATRLPIVMAFGVKLLIVLLQRLVICREELYGIQEERLARFAEHLLTTYTGLIKRQVMEYCTALHAVIKPEQKFYSYFSRESDKNLLHYYVAGSTAGLYGASEPMARTVISSVPNIEYMEPEPSTFDPGSEVSAQWKLAHTSTETSVTMVGSSVSEFATSEESSNWKVLGTTAEE</sequence>
<dbReference type="SUPFAM" id="SSF48371">
    <property type="entry name" value="ARM repeat"/>
    <property type="match status" value="1"/>
</dbReference>
<evidence type="ECO:0000259" key="9">
    <source>
        <dbReference type="Pfam" id="PF12348"/>
    </source>
</evidence>
<feature type="compositionally biased region" description="Basic and acidic residues" evidence="8">
    <location>
        <begin position="587"/>
        <end position="601"/>
    </location>
</feature>
<feature type="compositionally biased region" description="Low complexity" evidence="8">
    <location>
        <begin position="283"/>
        <end position="306"/>
    </location>
</feature>
<dbReference type="GO" id="GO:0008017">
    <property type="term" value="F:microtubule binding"/>
    <property type="evidence" value="ECO:0007669"/>
    <property type="project" value="TreeGrafter"/>
</dbReference>
<feature type="compositionally biased region" description="Basic and acidic residues" evidence="8">
    <location>
        <begin position="383"/>
        <end position="395"/>
    </location>
</feature>
<proteinExistence type="inferred from homology"/>
<evidence type="ECO:0000256" key="3">
    <source>
        <dbReference type="ARBA" id="ARBA00011375"/>
    </source>
</evidence>
<feature type="compositionally biased region" description="Basic and acidic residues" evidence="8">
    <location>
        <begin position="352"/>
        <end position="364"/>
    </location>
</feature>
<evidence type="ECO:0000256" key="8">
    <source>
        <dbReference type="SAM" id="MobiDB-lite"/>
    </source>
</evidence>
<evidence type="ECO:0000256" key="1">
    <source>
        <dbReference type="ARBA" id="ARBA00004186"/>
    </source>
</evidence>
<comment type="function">
    <text evidence="7">Microtubule binding protein that promotes the stabilization of dynamic microtubules. Required for mitotic spindle formation.</text>
</comment>
<evidence type="ECO:0000256" key="4">
    <source>
        <dbReference type="ARBA" id="ARBA00022618"/>
    </source>
</evidence>
<feature type="compositionally biased region" description="Polar residues" evidence="8">
    <location>
        <begin position="536"/>
        <end position="554"/>
    </location>
</feature>
<evidence type="ECO:0000313" key="11">
    <source>
        <dbReference type="Proteomes" id="UP000288859"/>
    </source>
</evidence>
<evidence type="ECO:0000313" key="10">
    <source>
        <dbReference type="EMBL" id="RVX70841.1"/>
    </source>
</evidence>
<dbReference type="GO" id="GO:0005876">
    <property type="term" value="C:spindle microtubule"/>
    <property type="evidence" value="ECO:0007669"/>
    <property type="project" value="TreeGrafter"/>
</dbReference>
<keyword evidence="6" id="KW-0498">Mitosis</keyword>
<accession>A0A438N5D3</accession>
<feature type="region of interest" description="Disordered" evidence="8">
    <location>
        <begin position="587"/>
        <end position="626"/>
    </location>
</feature>
<dbReference type="PANTHER" id="PTHR21567">
    <property type="entry name" value="CLASP"/>
    <property type="match status" value="1"/>
</dbReference>
<organism evidence="10 11">
    <name type="scientific">Exophiala mesophila</name>
    <name type="common">Black yeast-like fungus</name>
    <dbReference type="NCBI Taxonomy" id="212818"/>
    <lineage>
        <taxon>Eukaryota</taxon>
        <taxon>Fungi</taxon>
        <taxon>Dikarya</taxon>
        <taxon>Ascomycota</taxon>
        <taxon>Pezizomycotina</taxon>
        <taxon>Eurotiomycetes</taxon>
        <taxon>Chaetothyriomycetidae</taxon>
        <taxon>Chaetothyriales</taxon>
        <taxon>Herpotrichiellaceae</taxon>
        <taxon>Exophiala</taxon>
    </lineage>
</organism>
<dbReference type="GO" id="GO:0060172">
    <property type="term" value="P:astral microtubule depolymerization"/>
    <property type="evidence" value="ECO:0007669"/>
    <property type="project" value="TreeGrafter"/>
</dbReference>
<dbReference type="Gene3D" id="1.25.10.10">
    <property type="entry name" value="Leucine-rich Repeat Variant"/>
    <property type="match status" value="1"/>
</dbReference>
<name>A0A438N5D3_EXOME</name>
<dbReference type="Pfam" id="PF12348">
    <property type="entry name" value="CLASP_N"/>
    <property type="match status" value="1"/>
</dbReference>
<reference evidence="10 11" key="1">
    <citation type="submission" date="2017-03" db="EMBL/GenBank/DDBJ databases">
        <title>Genomes of endolithic fungi from Antarctica.</title>
        <authorList>
            <person name="Coleine C."/>
            <person name="Masonjones S."/>
            <person name="Stajich J.E."/>
        </authorList>
    </citation>
    <scope>NUCLEOTIDE SEQUENCE [LARGE SCALE GENOMIC DNA]</scope>
    <source>
        <strain evidence="10 11">CCFEE 6314</strain>
    </source>
</reference>
<dbReference type="PANTHER" id="PTHR21567:SF9">
    <property type="entry name" value="CLIP-ASSOCIATING PROTEIN"/>
    <property type="match status" value="1"/>
</dbReference>
<feature type="compositionally biased region" description="Basic and acidic residues" evidence="8">
    <location>
        <begin position="434"/>
        <end position="446"/>
    </location>
</feature>
<evidence type="ECO:0000256" key="2">
    <source>
        <dbReference type="ARBA" id="ARBA00009549"/>
    </source>
</evidence>
<feature type="domain" description="CLASP N-terminal" evidence="9">
    <location>
        <begin position="45"/>
        <end position="256"/>
    </location>
</feature>
<keyword evidence="6" id="KW-0131">Cell cycle</keyword>
<evidence type="ECO:0000256" key="5">
    <source>
        <dbReference type="ARBA" id="ARBA00022701"/>
    </source>
</evidence>
<dbReference type="GO" id="GO:0051301">
    <property type="term" value="P:cell division"/>
    <property type="evidence" value="ECO:0007669"/>
    <property type="project" value="UniProtKB-KW"/>
</dbReference>
<dbReference type="GO" id="GO:1990023">
    <property type="term" value="C:mitotic spindle midzone"/>
    <property type="evidence" value="ECO:0007669"/>
    <property type="project" value="TreeGrafter"/>
</dbReference>
<protein>
    <recommendedName>
        <fullName evidence="9">CLASP N-terminal domain-containing protein</fullName>
    </recommendedName>
</protein>
<comment type="subunit">
    <text evidence="3">Interacts with microtubules.</text>
</comment>
<feature type="region of interest" description="Disordered" evidence="8">
    <location>
        <begin position="255"/>
        <end position="323"/>
    </location>
</feature>
<dbReference type="GO" id="GO:0005815">
    <property type="term" value="C:microtubule organizing center"/>
    <property type="evidence" value="ECO:0007669"/>
    <property type="project" value="TreeGrafter"/>
</dbReference>
<feature type="compositionally biased region" description="Basic and acidic residues" evidence="8">
    <location>
        <begin position="480"/>
        <end position="500"/>
    </location>
</feature>
<dbReference type="GO" id="GO:0090307">
    <property type="term" value="P:mitotic spindle assembly"/>
    <property type="evidence" value="ECO:0007669"/>
    <property type="project" value="TreeGrafter"/>
</dbReference>
<comment type="similarity">
    <text evidence="2">Belongs to the CLASP family.</text>
</comment>
<feature type="compositionally biased region" description="Basic and acidic residues" evidence="8">
    <location>
        <begin position="257"/>
        <end position="268"/>
    </location>
</feature>
<dbReference type="InterPro" id="IPR011989">
    <property type="entry name" value="ARM-like"/>
</dbReference>
<dbReference type="OrthoDB" id="10259902at2759"/>
<keyword evidence="5" id="KW-0493">Microtubule</keyword>
<feature type="region of interest" description="Disordered" evidence="8">
    <location>
        <begin position="532"/>
        <end position="554"/>
    </location>
</feature>
<evidence type="ECO:0000256" key="6">
    <source>
        <dbReference type="ARBA" id="ARBA00022776"/>
    </source>
</evidence>
<dbReference type="AlphaFoldDB" id="A0A438N5D3"/>
<comment type="subcellular location">
    <subcellularLocation>
        <location evidence="1">Cytoplasm</location>
        <location evidence="1">Cytoskeleton</location>
        <location evidence="1">Spindle</location>
    </subcellularLocation>
</comment>
<comment type="caution">
    <text evidence="10">The sequence shown here is derived from an EMBL/GenBank/DDBJ whole genome shotgun (WGS) entry which is preliminary data.</text>
</comment>
<feature type="region of interest" description="Disordered" evidence="8">
    <location>
        <begin position="345"/>
        <end position="500"/>
    </location>
</feature>
<dbReference type="InterPro" id="IPR016024">
    <property type="entry name" value="ARM-type_fold"/>
</dbReference>
<dbReference type="GO" id="GO:0005881">
    <property type="term" value="C:cytoplasmic microtubule"/>
    <property type="evidence" value="ECO:0007669"/>
    <property type="project" value="TreeGrafter"/>
</dbReference>